<dbReference type="EMBL" id="GL439273">
    <property type="protein sequence ID" value="EFN67522.1"/>
    <property type="molecule type" value="Genomic_DNA"/>
</dbReference>
<evidence type="ECO:0000259" key="2">
    <source>
        <dbReference type="PROSITE" id="PS50097"/>
    </source>
</evidence>
<dbReference type="InterPro" id="IPR000408">
    <property type="entry name" value="Reg_chr_condens"/>
</dbReference>
<dbReference type="OMA" id="KPAICEY"/>
<dbReference type="STRING" id="104421.E2AGB6"/>
<feature type="non-terminal residue" evidence="3">
    <location>
        <position position="1"/>
    </location>
</feature>
<evidence type="ECO:0000313" key="3">
    <source>
        <dbReference type="EMBL" id="EFN67522.1"/>
    </source>
</evidence>
<dbReference type="OrthoDB" id="5981550at2759"/>
<dbReference type="InterPro" id="IPR011333">
    <property type="entry name" value="SKP1/BTB/POZ_sf"/>
</dbReference>
<sequence length="296" mass="33816">LSDKLIVDIGCGQRHGLALTSDGKVYAWGKNWEEYDSNESDSEDSDWNEIYLQNVSQFDKNTTYFDVRQVKHKLEKKKVVHIACGPSFNIVVTDKNKLYGWGNNMGRQISNDELYYYKYPRKIITLSDKIIKAVCGDEHTLALTSKGEMYAWGSNSYGELGVNSNQEPSGPIVVNIPEMGKVLDIVAYRSSSVAVGCDRIIYVWGHFYHDFWITTPFATKFSNIHDAFAHSMWGSMHNSSIVFTNTFKYIEDVLNILESLKAIFDDQLSNDLTILVEGQPIYVHKAILKIRCQYFK</sequence>
<dbReference type="InterPro" id="IPR009091">
    <property type="entry name" value="RCC1/BLIP-II"/>
</dbReference>
<feature type="repeat" description="RCC1" evidence="1">
    <location>
        <begin position="96"/>
        <end position="146"/>
    </location>
</feature>
<organism evidence="4">
    <name type="scientific">Camponotus floridanus</name>
    <name type="common">Florida carpenter ant</name>
    <dbReference type="NCBI Taxonomy" id="104421"/>
    <lineage>
        <taxon>Eukaryota</taxon>
        <taxon>Metazoa</taxon>
        <taxon>Ecdysozoa</taxon>
        <taxon>Arthropoda</taxon>
        <taxon>Hexapoda</taxon>
        <taxon>Insecta</taxon>
        <taxon>Pterygota</taxon>
        <taxon>Neoptera</taxon>
        <taxon>Endopterygota</taxon>
        <taxon>Hymenoptera</taxon>
        <taxon>Apocrita</taxon>
        <taxon>Aculeata</taxon>
        <taxon>Formicoidea</taxon>
        <taxon>Formicidae</taxon>
        <taxon>Formicinae</taxon>
        <taxon>Camponotus</taxon>
    </lineage>
</organism>
<dbReference type="PRINTS" id="PR00633">
    <property type="entry name" value="RCCNDNSATION"/>
</dbReference>
<dbReference type="Gene3D" id="2.130.10.30">
    <property type="entry name" value="Regulator of chromosome condensation 1/beta-lactamase-inhibitor protein II"/>
    <property type="match status" value="1"/>
</dbReference>
<accession>E2AGB6</accession>
<dbReference type="InterPro" id="IPR000210">
    <property type="entry name" value="BTB/POZ_dom"/>
</dbReference>
<dbReference type="PROSITE" id="PS50012">
    <property type="entry name" value="RCC1_3"/>
    <property type="match status" value="2"/>
</dbReference>
<dbReference type="PANTHER" id="PTHR45982:SF1">
    <property type="entry name" value="REGULATOR OF CHROMOSOME CONDENSATION"/>
    <property type="match status" value="1"/>
</dbReference>
<dbReference type="Proteomes" id="UP000000311">
    <property type="component" value="Unassembled WGS sequence"/>
</dbReference>
<evidence type="ECO:0000256" key="1">
    <source>
        <dbReference type="PROSITE-ProRule" id="PRU00235"/>
    </source>
</evidence>
<feature type="repeat" description="RCC1" evidence="1">
    <location>
        <begin position="147"/>
        <end position="198"/>
    </location>
</feature>
<evidence type="ECO:0000313" key="4">
    <source>
        <dbReference type="Proteomes" id="UP000000311"/>
    </source>
</evidence>
<dbReference type="InterPro" id="IPR051553">
    <property type="entry name" value="Ran_GTPase-activating"/>
</dbReference>
<gene>
    <name evidence="3" type="ORF">EAG_13562</name>
</gene>
<name>E2AGB6_CAMFO</name>
<reference evidence="3 4" key="1">
    <citation type="journal article" date="2010" name="Science">
        <title>Genomic comparison of the ants Camponotus floridanus and Harpegnathos saltator.</title>
        <authorList>
            <person name="Bonasio R."/>
            <person name="Zhang G."/>
            <person name="Ye C."/>
            <person name="Mutti N.S."/>
            <person name="Fang X."/>
            <person name="Qin N."/>
            <person name="Donahue G."/>
            <person name="Yang P."/>
            <person name="Li Q."/>
            <person name="Li C."/>
            <person name="Zhang P."/>
            <person name="Huang Z."/>
            <person name="Berger S.L."/>
            <person name="Reinberg D."/>
            <person name="Wang J."/>
            <person name="Liebig J."/>
        </authorList>
    </citation>
    <scope>NUCLEOTIDE SEQUENCE [LARGE SCALE GENOMIC DNA]</scope>
    <source>
        <strain evidence="4">C129</strain>
    </source>
</reference>
<dbReference type="PROSITE" id="PS50097">
    <property type="entry name" value="BTB"/>
    <property type="match status" value="1"/>
</dbReference>
<dbReference type="InParanoid" id="E2AGB6"/>
<keyword evidence="4" id="KW-1185">Reference proteome</keyword>
<dbReference type="Gene3D" id="3.30.710.10">
    <property type="entry name" value="Potassium Channel Kv1.1, Chain A"/>
    <property type="match status" value="1"/>
</dbReference>
<proteinExistence type="predicted"/>
<dbReference type="SUPFAM" id="SSF50985">
    <property type="entry name" value="RCC1/BLIP-II"/>
    <property type="match status" value="1"/>
</dbReference>
<dbReference type="Pfam" id="PF13540">
    <property type="entry name" value="RCC1_2"/>
    <property type="match status" value="3"/>
</dbReference>
<feature type="non-terminal residue" evidence="3">
    <location>
        <position position="296"/>
    </location>
</feature>
<dbReference type="PANTHER" id="PTHR45982">
    <property type="entry name" value="REGULATOR OF CHROMOSOME CONDENSATION"/>
    <property type="match status" value="1"/>
</dbReference>
<dbReference type="AlphaFoldDB" id="E2AGB6"/>
<dbReference type="SUPFAM" id="SSF54695">
    <property type="entry name" value="POZ domain"/>
    <property type="match status" value="1"/>
</dbReference>
<protein>
    <submittedName>
        <fullName evidence="3">RCC1 and BTB domain-containing protein 2</fullName>
    </submittedName>
</protein>
<dbReference type="PROSITE" id="PS00626">
    <property type="entry name" value="RCC1_2"/>
    <property type="match status" value="1"/>
</dbReference>
<feature type="domain" description="BTB" evidence="2">
    <location>
        <begin position="270"/>
        <end position="296"/>
    </location>
</feature>